<dbReference type="InterPro" id="IPR036271">
    <property type="entry name" value="Tet_transcr_reg_TetR-rel_C_sf"/>
</dbReference>
<dbReference type="Pfam" id="PF00440">
    <property type="entry name" value="TetR_N"/>
    <property type="match status" value="1"/>
</dbReference>
<dbReference type="InterPro" id="IPR009057">
    <property type="entry name" value="Homeodomain-like_sf"/>
</dbReference>
<dbReference type="RefSeq" id="WP_051233567.1">
    <property type="nucleotide sequence ID" value="NZ_BJVI01000042.1"/>
</dbReference>
<feature type="DNA-binding region" description="H-T-H motif" evidence="4">
    <location>
        <begin position="39"/>
        <end position="58"/>
    </location>
</feature>
<gene>
    <name evidence="6" type="ORF">PA7_34960</name>
</gene>
<evidence type="ECO:0000313" key="6">
    <source>
        <dbReference type="EMBL" id="GEL19659.1"/>
    </source>
</evidence>
<dbReference type="AlphaFoldDB" id="A0A511D4C9"/>
<evidence type="ECO:0000259" key="5">
    <source>
        <dbReference type="PROSITE" id="PS50977"/>
    </source>
</evidence>
<name>A0A511D4C9_9PSEU</name>
<dbReference type="PANTHER" id="PTHR30055">
    <property type="entry name" value="HTH-TYPE TRANSCRIPTIONAL REGULATOR RUTR"/>
    <property type="match status" value="1"/>
</dbReference>
<dbReference type="EMBL" id="BJVI01000042">
    <property type="protein sequence ID" value="GEL19659.1"/>
    <property type="molecule type" value="Genomic_DNA"/>
</dbReference>
<protein>
    <submittedName>
        <fullName evidence="6">TetR family transcriptional regulator</fullName>
    </submittedName>
</protein>
<dbReference type="InterPro" id="IPR025996">
    <property type="entry name" value="MT1864/Rv1816-like_C"/>
</dbReference>
<accession>A0A511D4C9</accession>
<keyword evidence="3" id="KW-0804">Transcription</keyword>
<evidence type="ECO:0000256" key="4">
    <source>
        <dbReference type="PROSITE-ProRule" id="PRU00335"/>
    </source>
</evidence>
<evidence type="ECO:0000256" key="3">
    <source>
        <dbReference type="ARBA" id="ARBA00023163"/>
    </source>
</evidence>
<dbReference type="GO" id="GO:0003700">
    <property type="term" value="F:DNA-binding transcription factor activity"/>
    <property type="evidence" value="ECO:0007669"/>
    <property type="project" value="TreeGrafter"/>
</dbReference>
<dbReference type="SUPFAM" id="SSF46689">
    <property type="entry name" value="Homeodomain-like"/>
    <property type="match status" value="1"/>
</dbReference>
<dbReference type="PRINTS" id="PR00455">
    <property type="entry name" value="HTHTETR"/>
</dbReference>
<dbReference type="InterPro" id="IPR001647">
    <property type="entry name" value="HTH_TetR"/>
</dbReference>
<evidence type="ECO:0000256" key="1">
    <source>
        <dbReference type="ARBA" id="ARBA00023015"/>
    </source>
</evidence>
<dbReference type="Gene3D" id="1.10.357.10">
    <property type="entry name" value="Tetracycline Repressor, domain 2"/>
    <property type="match status" value="1"/>
</dbReference>
<reference evidence="6 7" key="1">
    <citation type="submission" date="2019-07" db="EMBL/GenBank/DDBJ databases">
        <title>Whole genome shotgun sequence of Pseudonocardia asaccharolytica NBRC 16224.</title>
        <authorList>
            <person name="Hosoyama A."/>
            <person name="Uohara A."/>
            <person name="Ohji S."/>
            <person name="Ichikawa N."/>
        </authorList>
    </citation>
    <scope>NUCLEOTIDE SEQUENCE [LARGE SCALE GENOMIC DNA]</scope>
    <source>
        <strain evidence="6 7">NBRC 16224</strain>
    </source>
</reference>
<evidence type="ECO:0000313" key="7">
    <source>
        <dbReference type="Proteomes" id="UP000321328"/>
    </source>
</evidence>
<dbReference type="PANTHER" id="PTHR30055:SF234">
    <property type="entry name" value="HTH-TYPE TRANSCRIPTIONAL REGULATOR BETI"/>
    <property type="match status" value="1"/>
</dbReference>
<dbReference type="Pfam" id="PF13305">
    <property type="entry name" value="TetR_C_33"/>
    <property type="match status" value="1"/>
</dbReference>
<dbReference type="InterPro" id="IPR050109">
    <property type="entry name" value="HTH-type_TetR-like_transc_reg"/>
</dbReference>
<keyword evidence="1" id="KW-0805">Transcription regulation</keyword>
<dbReference type="PROSITE" id="PS50977">
    <property type="entry name" value="HTH_TETR_2"/>
    <property type="match status" value="1"/>
</dbReference>
<evidence type="ECO:0000256" key="2">
    <source>
        <dbReference type="ARBA" id="ARBA00023125"/>
    </source>
</evidence>
<sequence>MTANTSSSDRPGRERSDTERLIRARARGLLVEHGEKALTLRAIAAELGLTAPALYRYFPSRAALVSAVCADVCADLAHNLRTLIDRVPASDPKARAAAAFRGFRTWALRHRAEFALVFGTPDEGGAGLRDQFGLVLMEVTGGMLASGRLAAAAPVAPAAAGPVLESLRDLLLSGLAEAGVPVERHLIRPDAIYLLLRCWILLYGAVALEVFEKLAFLATDPEPLFDALLAEIADLLDHDPVAGTDGLG</sequence>
<dbReference type="STRING" id="1123024.GCA_000423625_04278"/>
<dbReference type="GO" id="GO:0000976">
    <property type="term" value="F:transcription cis-regulatory region binding"/>
    <property type="evidence" value="ECO:0007669"/>
    <property type="project" value="TreeGrafter"/>
</dbReference>
<proteinExistence type="predicted"/>
<dbReference type="Proteomes" id="UP000321328">
    <property type="component" value="Unassembled WGS sequence"/>
</dbReference>
<organism evidence="6 7">
    <name type="scientific">Pseudonocardia asaccharolytica DSM 44247 = NBRC 16224</name>
    <dbReference type="NCBI Taxonomy" id="1123024"/>
    <lineage>
        <taxon>Bacteria</taxon>
        <taxon>Bacillati</taxon>
        <taxon>Actinomycetota</taxon>
        <taxon>Actinomycetes</taxon>
        <taxon>Pseudonocardiales</taxon>
        <taxon>Pseudonocardiaceae</taxon>
        <taxon>Pseudonocardia</taxon>
    </lineage>
</organism>
<dbReference type="SUPFAM" id="SSF48498">
    <property type="entry name" value="Tetracyclin repressor-like, C-terminal domain"/>
    <property type="match status" value="1"/>
</dbReference>
<comment type="caution">
    <text evidence="6">The sequence shown here is derived from an EMBL/GenBank/DDBJ whole genome shotgun (WGS) entry which is preliminary data.</text>
</comment>
<feature type="domain" description="HTH tetR-type" evidence="5">
    <location>
        <begin position="16"/>
        <end position="76"/>
    </location>
</feature>
<keyword evidence="7" id="KW-1185">Reference proteome</keyword>
<keyword evidence="2 4" id="KW-0238">DNA-binding</keyword>
<dbReference type="OrthoDB" id="3210322at2"/>